<evidence type="ECO:0000313" key="1">
    <source>
        <dbReference type="EMBL" id="PNF57971.1"/>
    </source>
</evidence>
<evidence type="ECO:0000313" key="2">
    <source>
        <dbReference type="Proteomes" id="UP000236003"/>
    </source>
</evidence>
<protein>
    <submittedName>
        <fullName evidence="1">Uncharacterized protein</fullName>
    </submittedName>
</protein>
<dbReference type="AlphaFoldDB" id="A0A2N8RA56"/>
<organism evidence="1 2">
    <name type="scientific">Stutzerimonas stutzeri</name>
    <name type="common">Pseudomonas stutzeri</name>
    <dbReference type="NCBI Taxonomy" id="316"/>
    <lineage>
        <taxon>Bacteria</taxon>
        <taxon>Pseudomonadati</taxon>
        <taxon>Pseudomonadota</taxon>
        <taxon>Gammaproteobacteria</taxon>
        <taxon>Pseudomonadales</taxon>
        <taxon>Pseudomonadaceae</taxon>
        <taxon>Stutzerimonas</taxon>
    </lineage>
</organism>
<proteinExistence type="predicted"/>
<comment type="caution">
    <text evidence="1">The sequence shown here is derived from an EMBL/GenBank/DDBJ whole genome shotgun (WGS) entry which is preliminary data.</text>
</comment>
<sequence>MYFWLTSASADFESGKSTKNDQITAHFCVFSRREHLAAAIPRITGAPLPRWSVTVGAPSTDSTARTA</sequence>
<dbReference type="EMBL" id="POUM01000019">
    <property type="protein sequence ID" value="PNF57971.1"/>
    <property type="molecule type" value="Genomic_DNA"/>
</dbReference>
<name>A0A2N8RA56_STUST</name>
<reference evidence="1 2" key="1">
    <citation type="submission" date="2018-01" db="EMBL/GenBank/DDBJ databases">
        <title>Denitrification phenotypes of diverse strains of Pseudomonas stutzeri.</title>
        <authorList>
            <person name="Milligan D.A."/>
            <person name="Bergaust L."/>
            <person name="Bakken L.R."/>
            <person name="Frostegard A."/>
        </authorList>
    </citation>
    <scope>NUCLEOTIDE SEQUENCE [LARGE SCALE GENOMIC DNA]</scope>
    <source>
        <strain evidence="1 2">CCUG 44592</strain>
    </source>
</reference>
<gene>
    <name evidence="1" type="ORF">CXK99_19355</name>
</gene>
<accession>A0A2N8RA56</accession>
<dbReference type="Proteomes" id="UP000236003">
    <property type="component" value="Unassembled WGS sequence"/>
</dbReference>